<name>A0A431WGC6_9GAMM</name>
<reference evidence="2 3" key="1">
    <citation type="submission" date="2018-12" db="EMBL/GenBank/DDBJ databases">
        <authorList>
            <person name="Yu L."/>
        </authorList>
    </citation>
    <scope>NUCLEOTIDE SEQUENCE [LARGE SCALE GENOMIC DNA]</scope>
    <source>
        <strain evidence="2 3">HAW-EB5</strain>
    </source>
</reference>
<dbReference type="OrthoDB" id="6269071at2"/>
<evidence type="ECO:0000313" key="2">
    <source>
        <dbReference type="EMBL" id="RTR34486.1"/>
    </source>
</evidence>
<protein>
    <recommendedName>
        <fullName evidence="4">Lipoprotein</fullName>
    </recommendedName>
</protein>
<evidence type="ECO:0000256" key="1">
    <source>
        <dbReference type="SAM" id="MobiDB-lite"/>
    </source>
</evidence>
<comment type="caution">
    <text evidence="2">The sequence shown here is derived from an EMBL/GenBank/DDBJ whole genome shotgun (WGS) entry which is preliminary data.</text>
</comment>
<sequence>MTFPMKLSLTKHSVSNLLKSIFTLQIFSIAIIAALVSACGGGGDDGTEVTHAPASTTPTTDTTTTTPPPESTTPDPDPEPETIPEPTSLDDLIVDADNTMQAAFELVIAIDIGSVKRAYFSLCDKFSGSNSNYSVNFESCQYRGPTTSGKLNTDIKIANHNGKLIAVLWFYDGTPPEYQIWQFDDQTQEQRLTLN</sequence>
<dbReference type="AlphaFoldDB" id="A0A431WGC6"/>
<feature type="compositionally biased region" description="Low complexity" evidence="1">
    <location>
        <begin position="55"/>
        <end position="65"/>
    </location>
</feature>
<organism evidence="2 3">
    <name type="scientific">Shewanella atlantica</name>
    <dbReference type="NCBI Taxonomy" id="271099"/>
    <lineage>
        <taxon>Bacteria</taxon>
        <taxon>Pseudomonadati</taxon>
        <taxon>Pseudomonadota</taxon>
        <taxon>Gammaproteobacteria</taxon>
        <taxon>Alteromonadales</taxon>
        <taxon>Shewanellaceae</taxon>
        <taxon>Shewanella</taxon>
    </lineage>
</organism>
<accession>A0A431WGC6</accession>
<evidence type="ECO:0008006" key="4">
    <source>
        <dbReference type="Google" id="ProtNLM"/>
    </source>
</evidence>
<keyword evidence="3" id="KW-1185">Reference proteome</keyword>
<feature type="region of interest" description="Disordered" evidence="1">
    <location>
        <begin position="43"/>
        <end position="86"/>
    </location>
</feature>
<gene>
    <name evidence="2" type="ORF">EKG39_02090</name>
</gene>
<proteinExistence type="predicted"/>
<evidence type="ECO:0000313" key="3">
    <source>
        <dbReference type="Proteomes" id="UP000282060"/>
    </source>
</evidence>
<dbReference type="RefSeq" id="WP_126503771.1">
    <property type="nucleotide sequence ID" value="NZ_RXNV01000001.1"/>
</dbReference>
<dbReference type="EMBL" id="RXNV01000001">
    <property type="protein sequence ID" value="RTR34486.1"/>
    <property type="molecule type" value="Genomic_DNA"/>
</dbReference>
<dbReference type="Proteomes" id="UP000282060">
    <property type="component" value="Unassembled WGS sequence"/>
</dbReference>